<dbReference type="Proteomes" id="UP000811609">
    <property type="component" value="Chromosome 1"/>
</dbReference>
<protein>
    <submittedName>
        <fullName evidence="2">Uncharacterized protein</fullName>
    </submittedName>
</protein>
<organism evidence="2 3">
    <name type="scientific">Carya illinoinensis</name>
    <name type="common">Pecan</name>
    <dbReference type="NCBI Taxonomy" id="32201"/>
    <lineage>
        <taxon>Eukaryota</taxon>
        <taxon>Viridiplantae</taxon>
        <taxon>Streptophyta</taxon>
        <taxon>Embryophyta</taxon>
        <taxon>Tracheophyta</taxon>
        <taxon>Spermatophyta</taxon>
        <taxon>Magnoliopsida</taxon>
        <taxon>eudicotyledons</taxon>
        <taxon>Gunneridae</taxon>
        <taxon>Pentapetalae</taxon>
        <taxon>rosids</taxon>
        <taxon>fabids</taxon>
        <taxon>Fagales</taxon>
        <taxon>Juglandaceae</taxon>
        <taxon>Carya</taxon>
    </lineage>
</organism>
<accession>A0A8T1RL61</accession>
<sequence length="129" mass="14362">MTFRPLRSSNIIFASNFFFFSSNAVELSKSAFRVAFLCSSIVVALSSVILTKAIVISPWLPSINFRFLSLSFSTFLPRGLSARTSMSSSAWSTPNIFSGDLLFLPKVEVLLPFWLVSRTPTMLHCEITP</sequence>
<feature type="transmembrane region" description="Helical" evidence="1">
    <location>
        <begin position="34"/>
        <end position="60"/>
    </location>
</feature>
<evidence type="ECO:0000256" key="1">
    <source>
        <dbReference type="SAM" id="Phobius"/>
    </source>
</evidence>
<evidence type="ECO:0000313" key="3">
    <source>
        <dbReference type="Proteomes" id="UP000811609"/>
    </source>
</evidence>
<keyword evidence="1" id="KW-1133">Transmembrane helix</keyword>
<dbReference type="AlphaFoldDB" id="A0A8T1RL61"/>
<keyword evidence="1" id="KW-0812">Transmembrane</keyword>
<keyword evidence="1" id="KW-0472">Membrane</keyword>
<gene>
    <name evidence="2" type="ORF">CIPAW_01G099000</name>
</gene>
<dbReference type="EMBL" id="CM031809">
    <property type="protein sequence ID" value="KAG6667405.1"/>
    <property type="molecule type" value="Genomic_DNA"/>
</dbReference>
<comment type="caution">
    <text evidence="2">The sequence shown here is derived from an EMBL/GenBank/DDBJ whole genome shotgun (WGS) entry which is preliminary data.</text>
</comment>
<proteinExistence type="predicted"/>
<name>A0A8T1RL61_CARIL</name>
<reference evidence="2" key="1">
    <citation type="submission" date="2020-12" db="EMBL/GenBank/DDBJ databases">
        <title>WGS assembly of Carya illinoinensis cv. Pawnee.</title>
        <authorList>
            <person name="Platts A."/>
            <person name="Shu S."/>
            <person name="Wright S."/>
            <person name="Barry K."/>
            <person name="Edger P."/>
            <person name="Pires J.C."/>
            <person name="Schmutz J."/>
        </authorList>
    </citation>
    <scope>NUCLEOTIDE SEQUENCE</scope>
    <source>
        <tissue evidence="2">Leaf</tissue>
    </source>
</reference>
<keyword evidence="3" id="KW-1185">Reference proteome</keyword>
<evidence type="ECO:0000313" key="2">
    <source>
        <dbReference type="EMBL" id="KAG6667405.1"/>
    </source>
</evidence>